<dbReference type="InterPro" id="IPR013087">
    <property type="entry name" value="Znf_C2H2_type"/>
</dbReference>
<dbReference type="AlphaFoldDB" id="A0A8J6C801"/>
<dbReference type="PANTHER" id="PTHR14003:SF19">
    <property type="entry name" value="YY2 TRANSCRIPTION FACTOR"/>
    <property type="match status" value="1"/>
</dbReference>
<evidence type="ECO:0000256" key="4">
    <source>
        <dbReference type="ARBA" id="ARBA00022833"/>
    </source>
</evidence>
<evidence type="ECO:0000313" key="8">
    <source>
        <dbReference type="Proteomes" id="UP000751190"/>
    </source>
</evidence>
<keyword evidence="8" id="KW-1185">Reference proteome</keyword>
<dbReference type="GO" id="GO:0008270">
    <property type="term" value="F:zinc ion binding"/>
    <property type="evidence" value="ECO:0007669"/>
    <property type="project" value="UniProtKB-KW"/>
</dbReference>
<keyword evidence="4" id="KW-0862">Zinc</keyword>
<dbReference type="Pfam" id="PF00096">
    <property type="entry name" value="zf-C2H2"/>
    <property type="match status" value="1"/>
</dbReference>
<evidence type="ECO:0000313" key="7">
    <source>
        <dbReference type="EMBL" id="KAG8464977.1"/>
    </source>
</evidence>
<name>A0A8J6C801_DIALT</name>
<dbReference type="GO" id="GO:0005667">
    <property type="term" value="C:transcription regulator complex"/>
    <property type="evidence" value="ECO:0007669"/>
    <property type="project" value="TreeGrafter"/>
</dbReference>
<evidence type="ECO:0000259" key="6">
    <source>
        <dbReference type="PROSITE" id="PS50157"/>
    </source>
</evidence>
<protein>
    <recommendedName>
        <fullName evidence="6">C2H2-type domain-containing protein</fullName>
    </recommendedName>
</protein>
<feature type="domain" description="C2H2-type" evidence="6">
    <location>
        <begin position="39"/>
        <end position="69"/>
    </location>
</feature>
<evidence type="ECO:0000256" key="1">
    <source>
        <dbReference type="ARBA" id="ARBA00022723"/>
    </source>
</evidence>
<keyword evidence="2" id="KW-0677">Repeat</keyword>
<dbReference type="PROSITE" id="PS50157">
    <property type="entry name" value="ZINC_FINGER_C2H2_2"/>
    <property type="match status" value="2"/>
</dbReference>
<dbReference type="GO" id="GO:0000978">
    <property type="term" value="F:RNA polymerase II cis-regulatory region sequence-specific DNA binding"/>
    <property type="evidence" value="ECO:0007669"/>
    <property type="project" value="TreeGrafter"/>
</dbReference>
<keyword evidence="3 5" id="KW-0863">Zinc-finger</keyword>
<reference evidence="7" key="1">
    <citation type="submission" date="2021-05" db="EMBL/GenBank/DDBJ databases">
        <title>The genome of the haptophyte Pavlova lutheri (Diacronema luteri, Pavlovales) - a model for lipid biosynthesis in eukaryotic algae.</title>
        <authorList>
            <person name="Hulatt C.J."/>
            <person name="Posewitz M.C."/>
        </authorList>
    </citation>
    <scope>NUCLEOTIDE SEQUENCE</scope>
    <source>
        <strain evidence="7">NIVA-4/92</strain>
    </source>
</reference>
<dbReference type="OrthoDB" id="6365676at2759"/>
<keyword evidence="1" id="KW-0479">Metal-binding</keyword>
<evidence type="ECO:0000256" key="2">
    <source>
        <dbReference type="ARBA" id="ARBA00022737"/>
    </source>
</evidence>
<accession>A0A8J6C801</accession>
<dbReference type="PROSITE" id="PS00028">
    <property type="entry name" value="ZINC_FINGER_C2H2_1"/>
    <property type="match status" value="2"/>
</dbReference>
<dbReference type="GO" id="GO:0000981">
    <property type="term" value="F:DNA-binding transcription factor activity, RNA polymerase II-specific"/>
    <property type="evidence" value="ECO:0007669"/>
    <property type="project" value="TreeGrafter"/>
</dbReference>
<organism evidence="7 8">
    <name type="scientific">Diacronema lutheri</name>
    <name type="common">Unicellular marine alga</name>
    <name type="synonym">Monochrysis lutheri</name>
    <dbReference type="NCBI Taxonomy" id="2081491"/>
    <lineage>
        <taxon>Eukaryota</taxon>
        <taxon>Haptista</taxon>
        <taxon>Haptophyta</taxon>
        <taxon>Pavlovophyceae</taxon>
        <taxon>Pavlovales</taxon>
        <taxon>Pavlovaceae</taxon>
        <taxon>Diacronema</taxon>
    </lineage>
</organism>
<dbReference type="GO" id="GO:0000785">
    <property type="term" value="C:chromatin"/>
    <property type="evidence" value="ECO:0007669"/>
    <property type="project" value="TreeGrafter"/>
</dbReference>
<evidence type="ECO:0000256" key="3">
    <source>
        <dbReference type="ARBA" id="ARBA00022771"/>
    </source>
</evidence>
<dbReference type="EMBL" id="JAGTXO010000011">
    <property type="protein sequence ID" value="KAG8464977.1"/>
    <property type="molecule type" value="Genomic_DNA"/>
</dbReference>
<feature type="domain" description="C2H2-type" evidence="6">
    <location>
        <begin position="69"/>
        <end position="101"/>
    </location>
</feature>
<gene>
    <name evidence="7" type="ORF">KFE25_012340</name>
</gene>
<dbReference type="GO" id="GO:0031519">
    <property type="term" value="C:PcG protein complex"/>
    <property type="evidence" value="ECO:0007669"/>
    <property type="project" value="TreeGrafter"/>
</dbReference>
<dbReference type="Gene3D" id="3.30.160.60">
    <property type="entry name" value="Classic Zinc Finger"/>
    <property type="match status" value="2"/>
</dbReference>
<dbReference type="PANTHER" id="PTHR14003">
    <property type="entry name" value="TRANSCRIPTIONAL REPRESSOR PROTEIN YY"/>
    <property type="match status" value="1"/>
</dbReference>
<evidence type="ECO:0000256" key="5">
    <source>
        <dbReference type="PROSITE-ProRule" id="PRU00042"/>
    </source>
</evidence>
<proteinExistence type="predicted"/>
<dbReference type="SMART" id="SM00355">
    <property type="entry name" value="ZnF_C2H2"/>
    <property type="match status" value="2"/>
</dbReference>
<comment type="caution">
    <text evidence="7">The sequence shown here is derived from an EMBL/GenBank/DDBJ whole genome shotgun (WGS) entry which is preliminary data.</text>
</comment>
<dbReference type="Proteomes" id="UP000751190">
    <property type="component" value="Unassembled WGS sequence"/>
</dbReference>
<sequence>MEPAGCARGFAVPIAVPIAVPLAAPLAVPMDSAASASAFECTHPGCTKAFGRRSNLDAHVRVAHAGERFICPHPGCGKALRHKHRLASHLALHAAHAGREDELRRPYPKLARASADDERLRRALAACRKRAMALGRRGTCPGCGRSCAAQGFGPHLVLCTRAHAAVLADAALLPREASCSLDAAQAHVRIADAGASLEADRPMAPDLAAAAPAAAAVTDAAAAATLLAL</sequence>
<dbReference type="InterPro" id="IPR036236">
    <property type="entry name" value="Znf_C2H2_sf"/>
</dbReference>
<dbReference type="SUPFAM" id="SSF57667">
    <property type="entry name" value="beta-beta-alpha zinc fingers"/>
    <property type="match status" value="1"/>
</dbReference>